<name>A0ABZ1AZ93_9ACTN</name>
<keyword evidence="3" id="KW-0808">Transferase</keyword>
<dbReference type="EC" id="2.7.11.1" evidence="1"/>
<proteinExistence type="predicted"/>
<evidence type="ECO:0000259" key="7">
    <source>
        <dbReference type="PROSITE" id="PS50011"/>
    </source>
</evidence>
<evidence type="ECO:0000256" key="2">
    <source>
        <dbReference type="ARBA" id="ARBA00022527"/>
    </source>
</evidence>
<dbReference type="PANTHER" id="PTHR43289">
    <property type="entry name" value="MITOGEN-ACTIVATED PROTEIN KINASE KINASE KINASE 20-RELATED"/>
    <property type="match status" value="1"/>
</dbReference>
<dbReference type="InterPro" id="IPR000719">
    <property type="entry name" value="Prot_kinase_dom"/>
</dbReference>
<evidence type="ECO:0000256" key="4">
    <source>
        <dbReference type="ARBA" id="ARBA00022741"/>
    </source>
</evidence>
<organism evidence="8 9">
    <name type="scientific">Blastococcus brunescens</name>
    <dbReference type="NCBI Taxonomy" id="1564165"/>
    <lineage>
        <taxon>Bacteria</taxon>
        <taxon>Bacillati</taxon>
        <taxon>Actinomycetota</taxon>
        <taxon>Actinomycetes</taxon>
        <taxon>Geodermatophilales</taxon>
        <taxon>Geodermatophilaceae</taxon>
        <taxon>Blastococcus</taxon>
    </lineage>
</organism>
<dbReference type="RefSeq" id="WP_324275209.1">
    <property type="nucleotide sequence ID" value="NZ_CP141261.1"/>
</dbReference>
<evidence type="ECO:0000313" key="8">
    <source>
        <dbReference type="EMBL" id="WRL63879.1"/>
    </source>
</evidence>
<evidence type="ECO:0000256" key="1">
    <source>
        <dbReference type="ARBA" id="ARBA00012513"/>
    </source>
</evidence>
<dbReference type="SUPFAM" id="SSF56112">
    <property type="entry name" value="Protein kinase-like (PK-like)"/>
    <property type="match status" value="1"/>
</dbReference>
<sequence>MVEPGGRALGGRYDLVSLLATGGMGQVWRGRDTLLDRPVAVKVLRSEYTGNPTFLARFQAEARHTAVLAHRNIAALHDYGEVPAGTARPNTSPTS</sequence>
<dbReference type="PROSITE" id="PS50011">
    <property type="entry name" value="PROTEIN_KINASE_DOM"/>
    <property type="match status" value="1"/>
</dbReference>
<dbReference type="InterPro" id="IPR011009">
    <property type="entry name" value="Kinase-like_dom_sf"/>
</dbReference>
<protein>
    <recommendedName>
        <fullName evidence="1">non-specific serine/threonine protein kinase</fullName>
        <ecNumber evidence="1">2.7.11.1</ecNumber>
    </recommendedName>
</protein>
<dbReference type="Gene3D" id="3.30.200.20">
    <property type="entry name" value="Phosphorylase Kinase, domain 1"/>
    <property type="match status" value="1"/>
</dbReference>
<keyword evidence="9" id="KW-1185">Reference proteome</keyword>
<dbReference type="EMBL" id="CP141261">
    <property type="protein sequence ID" value="WRL63879.1"/>
    <property type="molecule type" value="Genomic_DNA"/>
</dbReference>
<evidence type="ECO:0000256" key="6">
    <source>
        <dbReference type="ARBA" id="ARBA00022840"/>
    </source>
</evidence>
<dbReference type="Proteomes" id="UP001324287">
    <property type="component" value="Chromosome"/>
</dbReference>
<dbReference type="PANTHER" id="PTHR43289:SF6">
    <property type="entry name" value="SERINE_THREONINE-PROTEIN KINASE NEKL-3"/>
    <property type="match status" value="1"/>
</dbReference>
<reference evidence="8 9" key="1">
    <citation type="submission" date="2023-12" db="EMBL/GenBank/DDBJ databases">
        <title>Blastococcus brunescens sp. nov., an actonobacterium isolated from sandstone collected in sahara desert.</title>
        <authorList>
            <person name="Gtari M."/>
            <person name="Ghodhbane F."/>
        </authorList>
    </citation>
    <scope>NUCLEOTIDE SEQUENCE [LARGE SCALE GENOMIC DNA]</scope>
    <source>
        <strain evidence="8 9">BMG 8361</strain>
    </source>
</reference>
<feature type="domain" description="Protein kinase" evidence="7">
    <location>
        <begin position="13"/>
        <end position="95"/>
    </location>
</feature>
<keyword evidence="4" id="KW-0547">Nucleotide-binding</keyword>
<gene>
    <name evidence="8" type="ORF">U6N30_30400</name>
</gene>
<keyword evidence="2" id="KW-0723">Serine/threonine-protein kinase</keyword>
<evidence type="ECO:0000256" key="5">
    <source>
        <dbReference type="ARBA" id="ARBA00022777"/>
    </source>
</evidence>
<evidence type="ECO:0000256" key="3">
    <source>
        <dbReference type="ARBA" id="ARBA00022679"/>
    </source>
</evidence>
<accession>A0ABZ1AZ93</accession>
<keyword evidence="6" id="KW-0067">ATP-binding</keyword>
<evidence type="ECO:0000313" key="9">
    <source>
        <dbReference type="Proteomes" id="UP001324287"/>
    </source>
</evidence>
<keyword evidence="5" id="KW-0418">Kinase</keyword>